<dbReference type="InterPro" id="IPR036249">
    <property type="entry name" value="Thioredoxin-like_sf"/>
</dbReference>
<gene>
    <name evidence="2" type="ORF">EQP59_09400</name>
</gene>
<dbReference type="AlphaFoldDB" id="A0A410JU22"/>
<dbReference type="InterPro" id="IPR013740">
    <property type="entry name" value="Redoxin"/>
</dbReference>
<organism evidence="2 3">
    <name type="scientific">Ornithobacterium rhinotracheale</name>
    <dbReference type="NCBI Taxonomy" id="28251"/>
    <lineage>
        <taxon>Bacteria</taxon>
        <taxon>Pseudomonadati</taxon>
        <taxon>Bacteroidota</taxon>
        <taxon>Flavobacteriia</taxon>
        <taxon>Flavobacteriales</taxon>
        <taxon>Weeksellaceae</taxon>
        <taxon>Ornithobacterium</taxon>
    </lineage>
</organism>
<dbReference type="CDD" id="cd02966">
    <property type="entry name" value="TlpA_like_family"/>
    <property type="match status" value="1"/>
</dbReference>
<protein>
    <submittedName>
        <fullName evidence="2">TlpA family protein disulfide reductase</fullName>
    </submittedName>
</protein>
<dbReference type="PANTHER" id="PTHR42852">
    <property type="entry name" value="THIOL:DISULFIDE INTERCHANGE PROTEIN DSBE"/>
    <property type="match status" value="1"/>
</dbReference>
<dbReference type="RefSeq" id="WP_128501955.1">
    <property type="nucleotide sequence ID" value="NZ_CP035107.1"/>
</dbReference>
<dbReference type="GO" id="GO:0016491">
    <property type="term" value="F:oxidoreductase activity"/>
    <property type="evidence" value="ECO:0007669"/>
    <property type="project" value="InterPro"/>
</dbReference>
<feature type="domain" description="Thioredoxin" evidence="1">
    <location>
        <begin position="24"/>
        <end position="166"/>
    </location>
</feature>
<evidence type="ECO:0000313" key="3">
    <source>
        <dbReference type="Proteomes" id="UP000287701"/>
    </source>
</evidence>
<reference evidence="2 3" key="1">
    <citation type="submission" date="2019-01" db="EMBL/GenBank/DDBJ databases">
        <title>Whole Genome of Ornithobacterium rhinotracheale FARPER-174b.</title>
        <authorList>
            <person name="Tataje-Lavanda L.A."/>
            <person name="Montalvan A."/>
            <person name="Montesinos R."/>
            <person name="Zimic M."/>
            <person name="Fernandez-Sanchez M."/>
            <person name="Fernandez-Diaz M."/>
        </authorList>
    </citation>
    <scope>NUCLEOTIDE SEQUENCE [LARGE SCALE GENOMIC DNA]</scope>
    <source>
        <strain evidence="2 3">FARPER-174b</strain>
    </source>
</reference>
<name>A0A410JU22_ORNRH</name>
<dbReference type="OrthoDB" id="1098640at2"/>
<evidence type="ECO:0000259" key="1">
    <source>
        <dbReference type="PROSITE" id="PS51352"/>
    </source>
</evidence>
<evidence type="ECO:0000313" key="2">
    <source>
        <dbReference type="EMBL" id="QAR31538.1"/>
    </source>
</evidence>
<sequence length="166" mass="18717">MKKIALLCLAALGLISCSERHEKTEFSQEVLSQSVTTASGTETNFGEILNAQKGKTTLVEVWASWCGDCIKAMPETAQFQAQHPELNYLFISVDKDPEAWRNGMEKYATPHQLKGDFILMSGGWGKGTQSAFTQYIELDWIPRYILLDEEGKIKQYYAKSIDEVKL</sequence>
<dbReference type="InterPro" id="IPR013766">
    <property type="entry name" value="Thioredoxin_domain"/>
</dbReference>
<dbReference type="EMBL" id="CP035107">
    <property type="protein sequence ID" value="QAR31538.1"/>
    <property type="molecule type" value="Genomic_DNA"/>
</dbReference>
<accession>A0A410JU22</accession>
<dbReference type="PROSITE" id="PS51257">
    <property type="entry name" value="PROKAR_LIPOPROTEIN"/>
    <property type="match status" value="1"/>
</dbReference>
<dbReference type="SUPFAM" id="SSF52833">
    <property type="entry name" value="Thioredoxin-like"/>
    <property type="match status" value="1"/>
</dbReference>
<dbReference type="Gene3D" id="3.40.30.10">
    <property type="entry name" value="Glutaredoxin"/>
    <property type="match status" value="1"/>
</dbReference>
<dbReference type="InterPro" id="IPR050553">
    <property type="entry name" value="Thioredoxin_ResA/DsbE_sf"/>
</dbReference>
<dbReference type="Pfam" id="PF08534">
    <property type="entry name" value="Redoxin"/>
    <property type="match status" value="1"/>
</dbReference>
<dbReference type="PROSITE" id="PS51352">
    <property type="entry name" value="THIOREDOXIN_2"/>
    <property type="match status" value="1"/>
</dbReference>
<dbReference type="Proteomes" id="UP000287701">
    <property type="component" value="Chromosome"/>
</dbReference>
<proteinExistence type="predicted"/>
<dbReference type="PANTHER" id="PTHR42852:SF13">
    <property type="entry name" value="PROTEIN DIPZ"/>
    <property type="match status" value="1"/>
</dbReference>